<accession>A0ABS2Q868</accession>
<dbReference type="RefSeq" id="WP_205005844.1">
    <property type="nucleotide sequence ID" value="NZ_CBCRXA010000014.1"/>
</dbReference>
<dbReference type="Proteomes" id="UP000823201">
    <property type="component" value="Unassembled WGS sequence"/>
</dbReference>
<name>A0ABS2Q868_9BACL</name>
<evidence type="ECO:0000313" key="2">
    <source>
        <dbReference type="EMBL" id="MBM7657500.1"/>
    </source>
</evidence>
<evidence type="ECO:0000259" key="1">
    <source>
        <dbReference type="Pfam" id="PF13157"/>
    </source>
</evidence>
<gene>
    <name evidence="2" type="ORF">JOC27_000949</name>
</gene>
<dbReference type="EMBL" id="JAFBEV010000006">
    <property type="protein sequence ID" value="MBM7657500.1"/>
    <property type="molecule type" value="Genomic_DNA"/>
</dbReference>
<dbReference type="Pfam" id="PF13157">
    <property type="entry name" value="Enas"/>
    <property type="match status" value="1"/>
</dbReference>
<proteinExistence type="predicted"/>
<feature type="domain" description="Endospore appendages core" evidence="1">
    <location>
        <begin position="38"/>
        <end position="143"/>
    </location>
</feature>
<keyword evidence="3" id="KW-1185">Reference proteome</keyword>
<protein>
    <recommendedName>
        <fullName evidence="1">Endospore appendages core domain-containing protein</fullName>
    </recommendedName>
</protein>
<dbReference type="InterPro" id="IPR025055">
    <property type="entry name" value="Ena_core"/>
</dbReference>
<organism evidence="2 3">
    <name type="scientific">Sporolactobacillus spathodeae</name>
    <dbReference type="NCBI Taxonomy" id="1465502"/>
    <lineage>
        <taxon>Bacteria</taxon>
        <taxon>Bacillati</taxon>
        <taxon>Bacillota</taxon>
        <taxon>Bacilli</taxon>
        <taxon>Bacillales</taxon>
        <taxon>Sporolactobacillaceae</taxon>
        <taxon>Sporolactobacillus</taxon>
    </lineage>
</organism>
<reference evidence="2 3" key="1">
    <citation type="submission" date="2021-01" db="EMBL/GenBank/DDBJ databases">
        <title>Genomic Encyclopedia of Type Strains, Phase IV (KMG-IV): sequencing the most valuable type-strain genomes for metagenomic binning, comparative biology and taxonomic classification.</title>
        <authorList>
            <person name="Goeker M."/>
        </authorList>
    </citation>
    <scope>NUCLEOTIDE SEQUENCE [LARGE SCALE GENOMIC DNA]</scope>
    <source>
        <strain evidence="2 3">DSM 100968</strain>
    </source>
</reference>
<evidence type="ECO:0000313" key="3">
    <source>
        <dbReference type="Proteomes" id="UP000823201"/>
    </source>
</evidence>
<comment type="caution">
    <text evidence="2">The sequence shown here is derived from an EMBL/GenBank/DDBJ whole genome shotgun (WGS) entry which is preliminary data.</text>
</comment>
<sequence>MGCKCNKHSEKHSEESKKEIHCSCFTCDGSDQEREETQLKSCWEVNTFDVDRVIFTAPGLCKLIASGTISYECSTDNPSSNIIVRFWRGDPAVGGVVVQTLRVDEGSSVAFVAQNFNAITVMAPTATATVPARGELCITPNFKLPSC</sequence>